<keyword evidence="2" id="KW-1185">Reference proteome</keyword>
<protein>
    <submittedName>
        <fullName evidence="1">Uncharacterized protein</fullName>
    </submittedName>
</protein>
<dbReference type="KEGG" id="bsen:DP114_24805"/>
<dbReference type="AlphaFoldDB" id="A0A856MJG6"/>
<evidence type="ECO:0000313" key="2">
    <source>
        <dbReference type="Proteomes" id="UP000503129"/>
    </source>
</evidence>
<dbReference type="EMBL" id="CP030118">
    <property type="protein sequence ID" value="QDL10692.1"/>
    <property type="molecule type" value="Genomic_DNA"/>
</dbReference>
<gene>
    <name evidence="1" type="ORF">DP114_24805</name>
</gene>
<name>A0A856MJG6_9CYAN</name>
<accession>A0A856MJG6</accession>
<organism evidence="1 2">
    <name type="scientific">Brasilonema sennae CENA114</name>
    <dbReference type="NCBI Taxonomy" id="415709"/>
    <lineage>
        <taxon>Bacteria</taxon>
        <taxon>Bacillati</taxon>
        <taxon>Cyanobacteriota</taxon>
        <taxon>Cyanophyceae</taxon>
        <taxon>Nostocales</taxon>
        <taxon>Scytonemataceae</taxon>
        <taxon>Brasilonema</taxon>
        <taxon>Bromeliae group (in: Brasilonema)</taxon>
    </lineage>
</organism>
<dbReference type="Proteomes" id="UP000503129">
    <property type="component" value="Chromosome"/>
</dbReference>
<reference evidence="1 2" key="1">
    <citation type="submission" date="2018-06" db="EMBL/GenBank/DDBJ databases">
        <title>Comparative genomics of Brasilonema spp. strains.</title>
        <authorList>
            <person name="Alvarenga D.O."/>
            <person name="Fiore M.F."/>
            <person name="Varani A.M."/>
        </authorList>
    </citation>
    <scope>NUCLEOTIDE SEQUENCE [LARGE SCALE GENOMIC DNA]</scope>
    <source>
        <strain evidence="1 2">CENA114</strain>
    </source>
</reference>
<sequence>MLKVPINFEIEVLGVPPTNCHKAEDKKEEKNFYNLIGDSKPEVIINESNLANLDEDSQALVTQLVDQLEQTGKIFSTLSQTQHEQDNPENYEQGIAQKPQSVNTLLSKEDFAVIQPQTPPHNKKIIGRALDSVNDGFTLVANIIGTVLFLGKVANYSWE</sequence>
<proteinExistence type="predicted"/>
<evidence type="ECO:0000313" key="1">
    <source>
        <dbReference type="EMBL" id="QDL10692.1"/>
    </source>
</evidence>